<name>A0A1H7QJ70_AQUAM</name>
<dbReference type="EMBL" id="FOAB01000004">
    <property type="protein sequence ID" value="SEL47819.1"/>
    <property type="molecule type" value="Genomic_DNA"/>
</dbReference>
<reference evidence="1 2" key="1">
    <citation type="submission" date="2016-10" db="EMBL/GenBank/DDBJ databases">
        <authorList>
            <person name="de Groot N.N."/>
        </authorList>
    </citation>
    <scope>NUCLEOTIDE SEQUENCE [LARGE SCALE GENOMIC DNA]</scope>
    <source>
        <strain evidence="1 2">DSM 25232</strain>
    </source>
</reference>
<evidence type="ECO:0000313" key="1">
    <source>
        <dbReference type="EMBL" id="SEL47819.1"/>
    </source>
</evidence>
<dbReference type="Proteomes" id="UP000198521">
    <property type="component" value="Unassembled WGS sequence"/>
</dbReference>
<keyword evidence="2" id="KW-1185">Reference proteome</keyword>
<sequence>MKKKLLNLGRTLDRNQQKNIKGGMVGPIEVGDEIISDSCSNRPCVLNSNDCPAGEVCTSFTTRKEFSGGGTTVVWYENENLCAC</sequence>
<dbReference type="OrthoDB" id="1163945at2"/>
<organism evidence="1 2">
    <name type="scientific">Aquimarina amphilecti</name>
    <dbReference type="NCBI Taxonomy" id="1038014"/>
    <lineage>
        <taxon>Bacteria</taxon>
        <taxon>Pseudomonadati</taxon>
        <taxon>Bacteroidota</taxon>
        <taxon>Flavobacteriia</taxon>
        <taxon>Flavobacteriales</taxon>
        <taxon>Flavobacteriaceae</taxon>
        <taxon>Aquimarina</taxon>
    </lineage>
</organism>
<evidence type="ECO:0000313" key="2">
    <source>
        <dbReference type="Proteomes" id="UP000198521"/>
    </source>
</evidence>
<proteinExistence type="predicted"/>
<dbReference type="RefSeq" id="WP_091409004.1">
    <property type="nucleotide sequence ID" value="NZ_FOAB01000004.1"/>
</dbReference>
<accession>A0A1H7QJ70</accession>
<protein>
    <submittedName>
        <fullName evidence="1">Uncharacterized protein</fullName>
    </submittedName>
</protein>
<gene>
    <name evidence="1" type="ORF">SAMN04487910_2574</name>
</gene>
<dbReference type="AlphaFoldDB" id="A0A1H7QJ70"/>